<dbReference type="EMBL" id="JAXUHJ010000003">
    <property type="protein sequence ID" value="MEJ8542125.1"/>
    <property type="molecule type" value="Genomic_DNA"/>
</dbReference>
<feature type="coiled-coil region" evidence="1">
    <location>
        <begin position="40"/>
        <end position="67"/>
    </location>
</feature>
<dbReference type="AlphaFoldDB" id="A0A9E7RSN3"/>
<sequence>MENLANQEAGTKWMRIGTLLTFNPTEQIIGAGFKALIDQNKLIIRQNELLLRELRKLNETLRKKEQKE</sequence>
<dbReference type="EMBL" id="CP104550">
    <property type="protein sequence ID" value="UXH31488.1"/>
    <property type="molecule type" value="Genomic_DNA"/>
</dbReference>
<gene>
    <name evidence="3" type="ORF">N5910_08075</name>
    <name evidence="2" type="ORF">U2150_01275</name>
</gene>
<reference evidence="3" key="1">
    <citation type="submission" date="2022-09" db="EMBL/GenBank/DDBJ databases">
        <title>Characterization of three MwoI isoschizomers from sequenced genome and metagenomes.</title>
        <authorList>
            <person name="Fomenkov A."/>
            <person name="Xu S.Y."/>
            <person name="Roberts R.J."/>
        </authorList>
    </citation>
    <scope>NUCLEOTIDE SEQUENCE</scope>
    <source>
        <strain evidence="3">DSM 2970</strain>
    </source>
</reference>
<evidence type="ECO:0000313" key="4">
    <source>
        <dbReference type="Proteomes" id="UP001369247"/>
    </source>
</evidence>
<dbReference type="Proteomes" id="UP001369247">
    <property type="component" value="Unassembled WGS sequence"/>
</dbReference>
<dbReference type="GeneID" id="58979228"/>
<name>A0A9E7RSN3_METWO</name>
<protein>
    <submittedName>
        <fullName evidence="3">Uncharacterized protein</fullName>
    </submittedName>
</protein>
<dbReference type="RefSeq" id="WP_191216185.1">
    <property type="nucleotide sequence ID" value="NZ_CP104550.1"/>
</dbReference>
<reference evidence="2 4" key="2">
    <citation type="submission" date="2023-12" db="EMBL/GenBank/DDBJ databases">
        <title>Phenotypic and Genomic Characterization of Methanothermobacter wolfeii Strain BSEL, a CO2-Capturing Archaeon with Minimal Nutrient Requirements.</title>
        <authorList>
            <person name="Ale Enriquez F."/>
            <person name="Ahring B.K."/>
        </authorList>
    </citation>
    <scope>NUCLEOTIDE SEQUENCE [LARGE SCALE GENOMIC DNA]</scope>
    <source>
        <strain evidence="2 4">BSEL-1</strain>
    </source>
</reference>
<evidence type="ECO:0000256" key="1">
    <source>
        <dbReference type="SAM" id="Coils"/>
    </source>
</evidence>
<organism evidence="3">
    <name type="scientific">Methanothermobacter wolfeii</name>
    <name type="common">Methanobacterium wolfei</name>
    <dbReference type="NCBI Taxonomy" id="145261"/>
    <lineage>
        <taxon>Archaea</taxon>
        <taxon>Methanobacteriati</taxon>
        <taxon>Methanobacteriota</taxon>
        <taxon>Methanomada group</taxon>
        <taxon>Methanobacteria</taxon>
        <taxon>Methanobacteriales</taxon>
        <taxon>Methanobacteriaceae</taxon>
        <taxon>Methanothermobacter</taxon>
    </lineage>
</organism>
<dbReference type="Proteomes" id="UP001065373">
    <property type="component" value="Chromosome"/>
</dbReference>
<accession>A0A9E7RSN3</accession>
<keyword evidence="4" id="KW-1185">Reference proteome</keyword>
<proteinExistence type="predicted"/>
<keyword evidence="1" id="KW-0175">Coiled coil</keyword>
<evidence type="ECO:0000313" key="2">
    <source>
        <dbReference type="EMBL" id="MEJ8542125.1"/>
    </source>
</evidence>
<evidence type="ECO:0000313" key="3">
    <source>
        <dbReference type="EMBL" id="UXH31488.1"/>
    </source>
</evidence>